<gene>
    <name evidence="2" type="ORF">BDV25DRAFT_91634</name>
</gene>
<name>A0A5N6TDT0_ASPAV</name>
<dbReference type="OrthoDB" id="5323870at2759"/>
<evidence type="ECO:0000313" key="2">
    <source>
        <dbReference type="EMBL" id="KAE8144525.1"/>
    </source>
</evidence>
<evidence type="ECO:0000313" key="3">
    <source>
        <dbReference type="Proteomes" id="UP000325780"/>
    </source>
</evidence>
<evidence type="ECO:0000256" key="1">
    <source>
        <dbReference type="SAM" id="MobiDB-lite"/>
    </source>
</evidence>
<dbReference type="Gene3D" id="2.130.10.10">
    <property type="entry name" value="YVTN repeat-like/Quinoprotein amine dehydrogenase"/>
    <property type="match status" value="1"/>
</dbReference>
<accession>A0A5N6TDT0</accession>
<sequence>MPSFPSRPLARPRDHGLQLSYQLPHRVYTAKGYPILSPNGSSIIIYGYENGLKVIWRGGRQFAAKQSSPKDKPQEKASQGNDDAVMIIDSDDESPAETHKDDESSYEFDPEEPEIDPIFPFEDVLRQIDIPLGTRVLKVAVPRILPEIARSSLDPFPPLLKQTMVISAICADFSTRIVTLPLTPPHPSQHELSPWVRTLSISGGVSHQEVPRGVSITFTYQEVRQQEEQNKGRSRSASQPNGVGRWDLLVATHSAESAGLLLIHRIPVVEETRGNEPAYRLGDGIDSKRRYLPTPAQNITFNPSSYPSPRHSTLLVSFYSGCVKVYSCFSTKPSKASRRSSGPKSDFETSETEGKWLISLYPGFEQSPSGLPRRKRVVHAEWVLGGRAVMVLMADGEWGVWDIEGAGPGTTKGPLQRQSSVQGVTGGSLTAFSVSGRILTPLSGNRPEVGGTIAEQRPRFAPLTPHSKRVREDTLLKGATVTPTAPSLCGEISVYQTNSYRDPLPDESVLLRHGSQSAVIPSLLSLWRNAVKATGTFDSSNRCRVSAIQDIALMGEHLNGLGHLPAAFRQTRQAESAVFDTLLTTEHRIILLAPRLAEPENLPRTLGPVNETPTAEDDQLMLRRGELDVEGMDRLLNGMANGNQSLRIGSPIKRARIFT</sequence>
<dbReference type="InterPro" id="IPR015943">
    <property type="entry name" value="WD40/YVTN_repeat-like_dom_sf"/>
</dbReference>
<proteinExistence type="predicted"/>
<reference evidence="2 3" key="1">
    <citation type="submission" date="2019-04" db="EMBL/GenBank/DDBJ databases">
        <title>Friends and foes A comparative genomics study of 23 Aspergillus species from section Flavi.</title>
        <authorList>
            <consortium name="DOE Joint Genome Institute"/>
            <person name="Kjaerbolling I."/>
            <person name="Vesth T."/>
            <person name="Frisvad J.C."/>
            <person name="Nybo J.L."/>
            <person name="Theobald S."/>
            <person name="Kildgaard S."/>
            <person name="Isbrandt T."/>
            <person name="Kuo A."/>
            <person name="Sato A."/>
            <person name="Lyhne E.K."/>
            <person name="Kogle M.E."/>
            <person name="Wiebenga A."/>
            <person name="Kun R.S."/>
            <person name="Lubbers R.J."/>
            <person name="Makela M.R."/>
            <person name="Barry K."/>
            <person name="Chovatia M."/>
            <person name="Clum A."/>
            <person name="Daum C."/>
            <person name="Haridas S."/>
            <person name="He G."/>
            <person name="LaButti K."/>
            <person name="Lipzen A."/>
            <person name="Mondo S."/>
            <person name="Riley R."/>
            <person name="Salamov A."/>
            <person name="Simmons B.A."/>
            <person name="Magnuson J.K."/>
            <person name="Henrissat B."/>
            <person name="Mortensen U.H."/>
            <person name="Larsen T.O."/>
            <person name="Devries R.P."/>
            <person name="Grigoriev I.V."/>
            <person name="Machida M."/>
            <person name="Baker S.E."/>
            <person name="Andersen M.R."/>
        </authorList>
    </citation>
    <scope>NUCLEOTIDE SEQUENCE [LARGE SCALE GENOMIC DNA]</scope>
    <source>
        <strain evidence="2 3">IBT 18842</strain>
    </source>
</reference>
<dbReference type="Proteomes" id="UP000325780">
    <property type="component" value="Unassembled WGS sequence"/>
</dbReference>
<dbReference type="AlphaFoldDB" id="A0A5N6TDT0"/>
<evidence type="ECO:0008006" key="4">
    <source>
        <dbReference type="Google" id="ProtNLM"/>
    </source>
</evidence>
<organism evidence="2 3">
    <name type="scientific">Aspergillus avenaceus</name>
    <dbReference type="NCBI Taxonomy" id="36643"/>
    <lineage>
        <taxon>Eukaryota</taxon>
        <taxon>Fungi</taxon>
        <taxon>Dikarya</taxon>
        <taxon>Ascomycota</taxon>
        <taxon>Pezizomycotina</taxon>
        <taxon>Eurotiomycetes</taxon>
        <taxon>Eurotiomycetidae</taxon>
        <taxon>Eurotiales</taxon>
        <taxon>Aspergillaceae</taxon>
        <taxon>Aspergillus</taxon>
        <taxon>Aspergillus subgen. Circumdati</taxon>
    </lineage>
</organism>
<dbReference type="EMBL" id="ML742493">
    <property type="protein sequence ID" value="KAE8144525.1"/>
    <property type="molecule type" value="Genomic_DNA"/>
</dbReference>
<feature type="region of interest" description="Disordered" evidence="1">
    <location>
        <begin position="64"/>
        <end position="112"/>
    </location>
</feature>
<protein>
    <recommendedName>
        <fullName evidence="4">Nucleoporin NUP37</fullName>
    </recommendedName>
</protein>
<keyword evidence="3" id="KW-1185">Reference proteome</keyword>